<dbReference type="OrthoDB" id="6782207at2759"/>
<name>A0A9N9SMU6_PHACE</name>
<proteinExistence type="predicted"/>
<protein>
    <recommendedName>
        <fullName evidence="5">Endonuclease-reverse transcriptase</fullName>
    </recommendedName>
</protein>
<sequence>MDDEIKQMFRTLCEQNKEIRDDIKSIKEELLTSNNRVRELEEKVLDLEGENEKLKKCVENGNRKTKENNLIIYGVEEREDSDSLDELINLMKDTLDVNLQEFEVGNIYRIGKKDTQKTRPIVLELVRYLKKQEILSKCNKLKGTGISVSHDLTRQEREEKLILLKYYKEAKEKNYQTKLYRNKLVVNGDIYTYQDLRDRENIQVEKEDRIENNIEEQTTREKAVHTKAAKEPTYATRNQEKSRQRIREELPIPPSKKIKE</sequence>
<reference evidence="3" key="2">
    <citation type="submission" date="2022-10" db="EMBL/GenBank/DDBJ databases">
        <authorList>
            <consortium name="ENA_rothamsted_submissions"/>
            <consortium name="culmorum"/>
            <person name="King R."/>
        </authorList>
    </citation>
    <scope>NUCLEOTIDE SEQUENCE</scope>
</reference>
<evidence type="ECO:0000313" key="3">
    <source>
        <dbReference type="EMBL" id="CAG9823951.1"/>
    </source>
</evidence>
<evidence type="ECO:0000256" key="1">
    <source>
        <dbReference type="SAM" id="Coils"/>
    </source>
</evidence>
<dbReference type="Gene3D" id="3.30.70.1820">
    <property type="entry name" value="L1 transposable element, RRM domain"/>
    <property type="match status" value="1"/>
</dbReference>
<dbReference type="Proteomes" id="UP001153737">
    <property type="component" value="Chromosome 7"/>
</dbReference>
<organism evidence="3 4">
    <name type="scientific">Phaedon cochleariae</name>
    <name type="common">Mustard beetle</name>
    <dbReference type="NCBI Taxonomy" id="80249"/>
    <lineage>
        <taxon>Eukaryota</taxon>
        <taxon>Metazoa</taxon>
        <taxon>Ecdysozoa</taxon>
        <taxon>Arthropoda</taxon>
        <taxon>Hexapoda</taxon>
        <taxon>Insecta</taxon>
        <taxon>Pterygota</taxon>
        <taxon>Neoptera</taxon>
        <taxon>Endopterygota</taxon>
        <taxon>Coleoptera</taxon>
        <taxon>Polyphaga</taxon>
        <taxon>Cucujiformia</taxon>
        <taxon>Chrysomeloidea</taxon>
        <taxon>Chrysomelidae</taxon>
        <taxon>Chrysomelinae</taxon>
        <taxon>Chrysomelini</taxon>
        <taxon>Phaedon</taxon>
    </lineage>
</organism>
<accession>A0A9N9SMU6</accession>
<keyword evidence="4" id="KW-1185">Reference proteome</keyword>
<feature type="coiled-coil region" evidence="1">
    <location>
        <begin position="9"/>
        <end position="57"/>
    </location>
</feature>
<dbReference type="PANTHER" id="PTHR37445">
    <property type="entry name" value="PROTEIN CBG24663"/>
    <property type="match status" value="1"/>
</dbReference>
<feature type="compositionally biased region" description="Basic and acidic residues" evidence="2">
    <location>
        <begin position="238"/>
        <end position="250"/>
    </location>
</feature>
<dbReference type="EMBL" id="OU896713">
    <property type="protein sequence ID" value="CAG9823951.1"/>
    <property type="molecule type" value="Genomic_DNA"/>
</dbReference>
<feature type="compositionally biased region" description="Basic and acidic residues" evidence="2">
    <location>
        <begin position="213"/>
        <end position="230"/>
    </location>
</feature>
<reference evidence="3" key="1">
    <citation type="submission" date="2022-01" db="EMBL/GenBank/DDBJ databases">
        <authorList>
            <person name="King R."/>
        </authorList>
    </citation>
    <scope>NUCLEOTIDE SEQUENCE</scope>
</reference>
<evidence type="ECO:0000256" key="2">
    <source>
        <dbReference type="SAM" id="MobiDB-lite"/>
    </source>
</evidence>
<dbReference type="PANTHER" id="PTHR37445:SF3">
    <property type="entry name" value="ZINC FINGER PHD-TYPE DOMAIN-CONTAINING PROTEIN"/>
    <property type="match status" value="1"/>
</dbReference>
<feature type="region of interest" description="Disordered" evidence="2">
    <location>
        <begin position="213"/>
        <end position="260"/>
    </location>
</feature>
<dbReference type="AlphaFoldDB" id="A0A9N9SMU6"/>
<evidence type="ECO:0008006" key="5">
    <source>
        <dbReference type="Google" id="ProtNLM"/>
    </source>
</evidence>
<evidence type="ECO:0000313" key="4">
    <source>
        <dbReference type="Proteomes" id="UP001153737"/>
    </source>
</evidence>
<gene>
    <name evidence="3" type="ORF">PHAECO_LOCUS11469</name>
</gene>
<keyword evidence="1" id="KW-0175">Coiled coil</keyword>